<dbReference type="AlphaFoldDB" id="A0A850HGD8"/>
<dbReference type="GO" id="GO:0016740">
    <property type="term" value="F:transferase activity"/>
    <property type="evidence" value="ECO:0007669"/>
    <property type="project" value="UniProtKB-KW"/>
</dbReference>
<dbReference type="SUPFAM" id="SSF52540">
    <property type="entry name" value="P-loop containing nucleoside triphosphate hydrolases"/>
    <property type="match status" value="1"/>
</dbReference>
<keyword evidence="2" id="KW-1185">Reference proteome</keyword>
<dbReference type="Gene3D" id="3.40.50.300">
    <property type="entry name" value="P-loop containing nucleotide triphosphate hydrolases"/>
    <property type="match status" value="1"/>
</dbReference>
<reference evidence="1 2" key="1">
    <citation type="submission" date="2020-06" db="EMBL/GenBank/DDBJ databases">
        <title>Altererythrobacter lutimaris sp. nov., a marine bacterium isolated from a tidal flat.</title>
        <authorList>
            <person name="Kim D."/>
            <person name="Yoo Y."/>
            <person name="Kim J.-J."/>
        </authorList>
    </citation>
    <scope>NUCLEOTIDE SEQUENCE [LARGE SCALE GENOMIC DNA]</scope>
    <source>
        <strain evidence="1 2">JGD-16</strain>
    </source>
</reference>
<comment type="caution">
    <text evidence="1">The sequence shown here is derived from an EMBL/GenBank/DDBJ whole genome shotgun (WGS) entry which is preliminary data.</text>
</comment>
<protein>
    <submittedName>
        <fullName evidence="1">Sulfotransferase</fullName>
    </submittedName>
</protein>
<evidence type="ECO:0000313" key="1">
    <source>
        <dbReference type="EMBL" id="NVE93762.1"/>
    </source>
</evidence>
<accession>A0A850HGD8</accession>
<dbReference type="Proteomes" id="UP000546031">
    <property type="component" value="Unassembled WGS sequence"/>
</dbReference>
<dbReference type="RefSeq" id="WP_176272110.1">
    <property type="nucleotide sequence ID" value="NZ_JABWTA010000001.1"/>
</dbReference>
<gene>
    <name evidence="1" type="ORF">HUO12_02510</name>
</gene>
<sequence length="292" mass="33165">MSSTKSLLRSINFRKIMGESLHQSLIETVAKRDTWTPEPGQVRWLFIATFNNGGSTALGELLDTASAAMRLVDDGEGQWLMPQLHAPGRRWNADAVVDYKLVRGMWLREVRKVGGFPKLVVEKSPGNMVRMRPLLETFSDMPCTVIRLTRDPYAVCASWAKRYSLEHLEKFWDEDVAGVETKSLDHYRLLGDIYGRRAKLLLGLEDVTQMALTYEELTENPREVLDRLAELEPLLHDADREAKLRVKDYEPRPLENMNARQISKLTPEQVAAISAGLEPHAEAVSALGYDFR</sequence>
<evidence type="ECO:0000313" key="2">
    <source>
        <dbReference type="Proteomes" id="UP000546031"/>
    </source>
</evidence>
<dbReference type="EMBL" id="JABWTA010000001">
    <property type="protein sequence ID" value="NVE93762.1"/>
    <property type="molecule type" value="Genomic_DNA"/>
</dbReference>
<name>A0A850HGD8_9SPHN</name>
<proteinExistence type="predicted"/>
<dbReference type="InterPro" id="IPR027417">
    <property type="entry name" value="P-loop_NTPase"/>
</dbReference>
<keyword evidence="1" id="KW-0808">Transferase</keyword>
<dbReference type="Pfam" id="PF13469">
    <property type="entry name" value="Sulfotransfer_3"/>
    <property type="match status" value="1"/>
</dbReference>
<organism evidence="1 2">
    <name type="scientific">Altererythrobacter lutimaris</name>
    <dbReference type="NCBI Taxonomy" id="2743979"/>
    <lineage>
        <taxon>Bacteria</taxon>
        <taxon>Pseudomonadati</taxon>
        <taxon>Pseudomonadota</taxon>
        <taxon>Alphaproteobacteria</taxon>
        <taxon>Sphingomonadales</taxon>
        <taxon>Erythrobacteraceae</taxon>
        <taxon>Altererythrobacter</taxon>
    </lineage>
</organism>